<evidence type="ECO:0000256" key="10">
    <source>
        <dbReference type="ARBA" id="ARBA00023239"/>
    </source>
</evidence>
<dbReference type="UniPathway" id="UPA00659"/>
<evidence type="ECO:0000313" key="16">
    <source>
        <dbReference type="Proteomes" id="UP000305451"/>
    </source>
</evidence>
<dbReference type="InterPro" id="IPR001753">
    <property type="entry name" value="Enoyl-CoA_hydra/iso"/>
</dbReference>
<dbReference type="Gene3D" id="1.10.1040.50">
    <property type="match status" value="1"/>
</dbReference>
<evidence type="ECO:0000256" key="1">
    <source>
        <dbReference type="ARBA" id="ARBA00005005"/>
    </source>
</evidence>
<sequence>MADMWTIERDDEGIAWVGLDAPGKSTNTLDRQVLDAFETVISGFEKNPPNGIVLYSKKEAGFIAGADIEMLGELEEEVLRGVLEDGKALLDRFEALPCASVAMIHGHCLGGGLEVALACDRRVARTDAEAGSPEVKLGLIPGLGASYRLPALLGAAEGMKLVLTGKTLDAEAARSAGLFDEVVPERHLRTAARAAIRKGKRGKKAHKSFKEGALDTRPARALTARQMRKKTSEKLREEHYPAPFRMIDAFEEYGVSRDLLEEETDLFVDLAQTKTSRNLRRVFMLREKMKHQAELPPGKLEIGHVHVIGAGEMGAEIAAWAALKGFEVSLTDIDRDVLAKAVQKAHRLFETEDDEIKSRGDLRPPRNRFIADLAGDGVKAADLVIDALPEKLELKSDVFGELEGRMKDTALIATNTSSLRLKDMAGALKKPGRLVGLHFFNPVRKMPLVEVVKAGRTTKRAMTQAAAFAVAIDKTAVACADSPGFIVNRALTPYLLEAARMLEEGYKPELIDAAAERFGMAQGPVEVADHVGLDIALDVARHLKEAFPEQVGEIPQRICDLVEEGHFGVKSGRGFYTYQDGEPEKDDLDDDECDPESLDAMADRLILPLLNACAALIREEVVSDSDEIDAALIFGAGFAPFRGGPITYARERGVKTVVSSLKALQKEHEAARFKPDDGWKSLTA</sequence>
<dbReference type="RefSeq" id="WP_135944889.1">
    <property type="nucleotide sequence ID" value="NZ_BMEI01000002.1"/>
</dbReference>
<evidence type="ECO:0000256" key="7">
    <source>
        <dbReference type="ARBA" id="ARBA00023002"/>
    </source>
</evidence>
<comment type="similarity">
    <text evidence="3">In the N-terminal section; belongs to the enoyl-CoA hydratase/isomerase family.</text>
</comment>
<evidence type="ECO:0000259" key="14">
    <source>
        <dbReference type="Pfam" id="PF02737"/>
    </source>
</evidence>
<dbReference type="EMBL" id="SRXV01000002">
    <property type="protein sequence ID" value="TGY93171.1"/>
    <property type="molecule type" value="Genomic_DNA"/>
</dbReference>
<evidence type="ECO:0000256" key="9">
    <source>
        <dbReference type="ARBA" id="ARBA00023098"/>
    </source>
</evidence>
<dbReference type="OrthoDB" id="9771883at2"/>
<dbReference type="EC" id="4.2.1.17" evidence="4"/>
<evidence type="ECO:0000256" key="2">
    <source>
        <dbReference type="ARBA" id="ARBA00007005"/>
    </source>
</evidence>
<dbReference type="InterPro" id="IPR006180">
    <property type="entry name" value="3-OHacyl-CoA_DH_CS"/>
</dbReference>
<dbReference type="PANTHER" id="PTHR43612">
    <property type="entry name" value="TRIFUNCTIONAL ENZYME SUBUNIT ALPHA"/>
    <property type="match status" value="1"/>
</dbReference>
<dbReference type="GO" id="GO:0016509">
    <property type="term" value="F:long-chain (3S)-3-hydroxyacyl-CoA dehydrogenase (NAD+) activity"/>
    <property type="evidence" value="ECO:0007669"/>
    <property type="project" value="TreeGrafter"/>
</dbReference>
<dbReference type="Pfam" id="PF00725">
    <property type="entry name" value="3HCDH"/>
    <property type="match status" value="1"/>
</dbReference>
<evidence type="ECO:0000313" key="15">
    <source>
        <dbReference type="EMBL" id="TGY93171.1"/>
    </source>
</evidence>
<dbReference type="InterPro" id="IPR036291">
    <property type="entry name" value="NAD(P)-bd_dom_sf"/>
</dbReference>
<dbReference type="InterPro" id="IPR006176">
    <property type="entry name" value="3-OHacyl-CoA_DH_NAD-bd"/>
</dbReference>
<proteinExistence type="inferred from homology"/>
<evidence type="ECO:0000259" key="13">
    <source>
        <dbReference type="Pfam" id="PF00725"/>
    </source>
</evidence>
<evidence type="ECO:0000256" key="4">
    <source>
        <dbReference type="ARBA" id="ARBA00012076"/>
    </source>
</evidence>
<dbReference type="InterPro" id="IPR006108">
    <property type="entry name" value="3HC_DH_C"/>
</dbReference>
<dbReference type="SUPFAM" id="SSF52096">
    <property type="entry name" value="ClpP/crotonase"/>
    <property type="match status" value="1"/>
</dbReference>
<dbReference type="InterPro" id="IPR050136">
    <property type="entry name" value="FA_oxidation_alpha_subunit"/>
</dbReference>
<gene>
    <name evidence="15" type="ORF">E5162_08905</name>
</gene>
<dbReference type="SUPFAM" id="SSF51735">
    <property type="entry name" value="NAD(P)-binding Rossmann-fold domains"/>
    <property type="match status" value="1"/>
</dbReference>
<dbReference type="PROSITE" id="PS00067">
    <property type="entry name" value="3HCDH"/>
    <property type="match status" value="1"/>
</dbReference>
<dbReference type="PANTHER" id="PTHR43612:SF3">
    <property type="entry name" value="TRIFUNCTIONAL ENZYME SUBUNIT ALPHA, MITOCHONDRIAL"/>
    <property type="match status" value="1"/>
</dbReference>
<evidence type="ECO:0000256" key="11">
    <source>
        <dbReference type="ARBA" id="ARBA00023268"/>
    </source>
</evidence>
<comment type="catalytic activity">
    <reaction evidence="12">
        <text>a (3S)-3-hydroxyacyl-CoA + NAD(+) = a 3-oxoacyl-CoA + NADH + H(+)</text>
        <dbReference type="Rhea" id="RHEA:22432"/>
        <dbReference type="ChEBI" id="CHEBI:15378"/>
        <dbReference type="ChEBI" id="CHEBI:57318"/>
        <dbReference type="ChEBI" id="CHEBI:57540"/>
        <dbReference type="ChEBI" id="CHEBI:57945"/>
        <dbReference type="ChEBI" id="CHEBI:90726"/>
        <dbReference type="EC" id="1.1.1.35"/>
    </reaction>
</comment>
<reference evidence="15 16" key="1">
    <citation type="journal article" date="2013" name="Int. J. Syst. Evol. Microbiol.">
        <title>Marinicauda pacifica gen. nov., sp. nov., a prosthecate alphaproteobacterium of the family Hyphomonadaceae isolated from deep seawater.</title>
        <authorList>
            <person name="Zhang X.Y."/>
            <person name="Li G.W."/>
            <person name="Wang C.S."/>
            <person name="Zhang Y.J."/>
            <person name="Xu X.W."/>
            <person name="Li H."/>
            <person name="Liu A."/>
            <person name="Liu C."/>
            <person name="Xie B.B."/>
            <person name="Qin Q.L."/>
            <person name="Xu Z."/>
            <person name="Chen X.L."/>
            <person name="Zhou B.C."/>
            <person name="Zhang Y.Z."/>
        </authorList>
    </citation>
    <scope>NUCLEOTIDE SEQUENCE [LARGE SCALE GENOMIC DNA]</scope>
    <source>
        <strain evidence="15 16">P-1 km-3</strain>
    </source>
</reference>
<dbReference type="InterPro" id="IPR008927">
    <property type="entry name" value="6-PGluconate_DH-like_C_sf"/>
</dbReference>
<comment type="pathway">
    <text evidence="1">Lipid metabolism; fatty acid beta-oxidation.</text>
</comment>
<keyword evidence="9" id="KW-0443">Lipid metabolism</keyword>
<keyword evidence="16" id="KW-1185">Reference proteome</keyword>
<comment type="similarity">
    <text evidence="2">In the central section; belongs to the 3-hydroxyacyl-CoA dehydrogenase family.</text>
</comment>
<dbReference type="InterPro" id="IPR029045">
    <property type="entry name" value="ClpP/crotonase-like_dom_sf"/>
</dbReference>
<keyword evidence="11" id="KW-0511">Multifunctional enzyme</keyword>
<comment type="caution">
    <text evidence="15">The sequence shown here is derived from an EMBL/GenBank/DDBJ whole genome shotgun (WGS) entry which is preliminary data.</text>
</comment>
<keyword evidence="6" id="KW-0442">Lipid degradation</keyword>
<organism evidence="15 16">
    <name type="scientific">Marinicauda pacifica</name>
    <dbReference type="NCBI Taxonomy" id="1133559"/>
    <lineage>
        <taxon>Bacteria</taxon>
        <taxon>Pseudomonadati</taxon>
        <taxon>Pseudomonadota</taxon>
        <taxon>Alphaproteobacteria</taxon>
        <taxon>Maricaulales</taxon>
        <taxon>Maricaulaceae</taxon>
        <taxon>Marinicauda</taxon>
    </lineage>
</organism>
<feature type="domain" description="3-hydroxyacyl-CoA dehydrogenase NAD binding" evidence="14">
    <location>
        <begin position="304"/>
        <end position="481"/>
    </location>
</feature>
<dbReference type="GO" id="GO:0006635">
    <property type="term" value="P:fatty acid beta-oxidation"/>
    <property type="evidence" value="ECO:0007669"/>
    <property type="project" value="UniProtKB-UniPathway"/>
</dbReference>
<dbReference type="Gene3D" id="3.40.50.720">
    <property type="entry name" value="NAD(P)-binding Rossmann-like Domain"/>
    <property type="match status" value="1"/>
</dbReference>
<protein>
    <recommendedName>
        <fullName evidence="4">enoyl-CoA hydratase</fullName>
        <ecNumber evidence="4">4.2.1.17</ecNumber>
    </recommendedName>
</protein>
<evidence type="ECO:0000256" key="6">
    <source>
        <dbReference type="ARBA" id="ARBA00022963"/>
    </source>
</evidence>
<keyword evidence="5" id="KW-0276">Fatty acid metabolism</keyword>
<dbReference type="Gene3D" id="3.90.226.10">
    <property type="entry name" value="2-enoyl-CoA Hydratase, Chain A, domain 1"/>
    <property type="match status" value="1"/>
</dbReference>
<keyword evidence="7" id="KW-0560">Oxidoreductase</keyword>
<dbReference type="Proteomes" id="UP000305451">
    <property type="component" value="Unassembled WGS sequence"/>
</dbReference>
<dbReference type="Pfam" id="PF00378">
    <property type="entry name" value="ECH_1"/>
    <property type="match status" value="1"/>
</dbReference>
<dbReference type="GO" id="GO:0004300">
    <property type="term" value="F:enoyl-CoA hydratase activity"/>
    <property type="evidence" value="ECO:0007669"/>
    <property type="project" value="UniProtKB-EC"/>
</dbReference>
<evidence type="ECO:0000256" key="5">
    <source>
        <dbReference type="ARBA" id="ARBA00022832"/>
    </source>
</evidence>
<accession>A0A4S2HBY2</accession>
<keyword evidence="10" id="KW-0456">Lyase</keyword>
<dbReference type="CDD" id="cd06558">
    <property type="entry name" value="crotonase-like"/>
    <property type="match status" value="1"/>
</dbReference>
<evidence type="ECO:0000256" key="12">
    <source>
        <dbReference type="ARBA" id="ARBA00049556"/>
    </source>
</evidence>
<keyword evidence="8" id="KW-0520">NAD</keyword>
<name>A0A4S2HBY2_9PROT</name>
<evidence type="ECO:0000256" key="8">
    <source>
        <dbReference type="ARBA" id="ARBA00023027"/>
    </source>
</evidence>
<feature type="domain" description="3-hydroxyacyl-CoA dehydrogenase C-terminal" evidence="13">
    <location>
        <begin position="484"/>
        <end position="578"/>
    </location>
</feature>
<dbReference type="AlphaFoldDB" id="A0A4S2HBY2"/>
<dbReference type="GO" id="GO:0070403">
    <property type="term" value="F:NAD+ binding"/>
    <property type="evidence" value="ECO:0007669"/>
    <property type="project" value="InterPro"/>
</dbReference>
<dbReference type="Pfam" id="PF02737">
    <property type="entry name" value="3HCDH_N"/>
    <property type="match status" value="1"/>
</dbReference>
<dbReference type="SUPFAM" id="SSF48179">
    <property type="entry name" value="6-phosphogluconate dehydrogenase C-terminal domain-like"/>
    <property type="match status" value="2"/>
</dbReference>
<evidence type="ECO:0000256" key="3">
    <source>
        <dbReference type="ARBA" id="ARBA00008750"/>
    </source>
</evidence>